<evidence type="ECO:0000313" key="2">
    <source>
        <dbReference type="Proteomes" id="UP000684084"/>
    </source>
</evidence>
<proteinExistence type="predicted"/>
<dbReference type="Proteomes" id="UP000684084">
    <property type="component" value="Unassembled WGS sequence"/>
</dbReference>
<dbReference type="OrthoDB" id="2428161at2759"/>
<gene>
    <name evidence="1" type="ORF">CHRIB12_LOCUS5280</name>
</gene>
<name>A0A915YX71_9GLOM</name>
<protein>
    <submittedName>
        <fullName evidence="1">Uncharacterized protein</fullName>
    </submittedName>
</protein>
<sequence>MIRVRHSVGLPKYRNPKIRSALRWASEDWKSKEFVSSVFGLLLKIGNPKNSFGTGVQCRERLLSSEERKKLRFVSGVLGEILKNRIPKDSFGLRFLGVEYMDFGSWILDIWISAFGYWALDSFHFKLILNRSGFHFEFLVRFFFVLLLRNRRVFPSDFIRSGFLRTFIRLGEDDE</sequence>
<dbReference type="EMBL" id="CAGKOT010000008">
    <property type="protein sequence ID" value="CAB5351786.1"/>
    <property type="molecule type" value="Genomic_DNA"/>
</dbReference>
<comment type="caution">
    <text evidence="1">The sequence shown here is derived from an EMBL/GenBank/DDBJ whole genome shotgun (WGS) entry which is preliminary data.</text>
</comment>
<accession>A0A915YX71</accession>
<reference evidence="1" key="1">
    <citation type="submission" date="2020-05" db="EMBL/GenBank/DDBJ databases">
        <authorList>
            <person name="Rincon C."/>
            <person name="Sanders R I."/>
            <person name="Robbins C."/>
            <person name="Chaturvedi A."/>
        </authorList>
    </citation>
    <scope>NUCLEOTIDE SEQUENCE</scope>
    <source>
        <strain evidence="1">CHB12</strain>
    </source>
</reference>
<dbReference type="AlphaFoldDB" id="A0A915YX71"/>
<evidence type="ECO:0000313" key="1">
    <source>
        <dbReference type="EMBL" id="CAB5351786.1"/>
    </source>
</evidence>
<organism evidence="1 2">
    <name type="scientific">Rhizophagus irregularis</name>
    <dbReference type="NCBI Taxonomy" id="588596"/>
    <lineage>
        <taxon>Eukaryota</taxon>
        <taxon>Fungi</taxon>
        <taxon>Fungi incertae sedis</taxon>
        <taxon>Mucoromycota</taxon>
        <taxon>Glomeromycotina</taxon>
        <taxon>Glomeromycetes</taxon>
        <taxon>Glomerales</taxon>
        <taxon>Glomeraceae</taxon>
        <taxon>Rhizophagus</taxon>
    </lineage>
</organism>